<evidence type="ECO:0000313" key="3">
    <source>
        <dbReference type="Proteomes" id="UP000199323"/>
    </source>
</evidence>
<evidence type="ECO:0000256" key="1">
    <source>
        <dbReference type="SAM" id="MobiDB-lite"/>
    </source>
</evidence>
<gene>
    <name evidence="2" type="ORF">SAMN05216251_12756</name>
</gene>
<accession>A0A1I2L9U2</accession>
<organism evidence="2 3">
    <name type="scientific">Actinacidiphila alni</name>
    <dbReference type="NCBI Taxonomy" id="380248"/>
    <lineage>
        <taxon>Bacteria</taxon>
        <taxon>Bacillati</taxon>
        <taxon>Actinomycetota</taxon>
        <taxon>Actinomycetes</taxon>
        <taxon>Kitasatosporales</taxon>
        <taxon>Streptomycetaceae</taxon>
        <taxon>Actinacidiphila</taxon>
    </lineage>
</organism>
<sequence length="76" mass="8163">MKTSTITVPRRPETLLIPRRRYPAGRVGTVAVALPTGRIAVPVITITTVPAGAYQPHPIDRKTPPISPARPTRSTA</sequence>
<feature type="region of interest" description="Disordered" evidence="1">
    <location>
        <begin position="53"/>
        <end position="76"/>
    </location>
</feature>
<reference evidence="2 3" key="1">
    <citation type="submission" date="2016-10" db="EMBL/GenBank/DDBJ databases">
        <authorList>
            <person name="de Groot N.N."/>
        </authorList>
    </citation>
    <scope>NUCLEOTIDE SEQUENCE [LARGE SCALE GENOMIC DNA]</scope>
    <source>
        <strain evidence="2 3">CGMCC 4.3510</strain>
    </source>
</reference>
<dbReference type="RefSeq" id="WP_093717226.1">
    <property type="nucleotide sequence ID" value="NZ_FONG01000027.1"/>
</dbReference>
<name>A0A1I2L9U2_9ACTN</name>
<dbReference type="Proteomes" id="UP000199323">
    <property type="component" value="Unassembled WGS sequence"/>
</dbReference>
<dbReference type="EMBL" id="FONG01000027">
    <property type="protein sequence ID" value="SFF75240.1"/>
    <property type="molecule type" value="Genomic_DNA"/>
</dbReference>
<proteinExistence type="predicted"/>
<protein>
    <submittedName>
        <fullName evidence="2">Uncharacterized protein</fullName>
    </submittedName>
</protein>
<dbReference type="STRING" id="380248.SAMN05216251_12756"/>
<keyword evidence="3" id="KW-1185">Reference proteome</keyword>
<evidence type="ECO:0000313" key="2">
    <source>
        <dbReference type="EMBL" id="SFF75240.1"/>
    </source>
</evidence>
<dbReference type="AlphaFoldDB" id="A0A1I2L9U2"/>